<dbReference type="InterPro" id="IPR051910">
    <property type="entry name" value="ComF/GntX_DNA_util-trans"/>
</dbReference>
<evidence type="ECO:0000256" key="1">
    <source>
        <dbReference type="ARBA" id="ARBA00008007"/>
    </source>
</evidence>
<keyword evidence="4" id="KW-1185">Reference proteome</keyword>
<dbReference type="Proteomes" id="UP000198384">
    <property type="component" value="Unassembled WGS sequence"/>
</dbReference>
<dbReference type="Pfam" id="PF00156">
    <property type="entry name" value="Pribosyltran"/>
    <property type="match status" value="1"/>
</dbReference>
<sequence length="228" mass="26446">MNFLKNIYELFYPELCACCNNTLTSNELTVCVNCRHDLPLTNFTNEENNLVEKSFYGRIQIETATALFYFFKKGKIQNLIHALKYKNQQQVGTLLGNWLGSELVESNRFSSIDYIIPVPLHKNKLKTRGYNQVSFFGKSMAKILKIPFNETILTRISFTKTQTKKVRFDRWNNVHELFFVEDQKVLENKHILLIDDIITTGATLEACCKAFEKTKNIKISIACMAYTK</sequence>
<evidence type="ECO:0000259" key="2">
    <source>
        <dbReference type="Pfam" id="PF00156"/>
    </source>
</evidence>
<proteinExistence type="inferred from homology"/>
<protein>
    <submittedName>
        <fullName evidence="3">ComF family protein</fullName>
    </submittedName>
</protein>
<accession>A0A238XD18</accession>
<gene>
    <name evidence="3" type="ORF">SAMN06265371_105199</name>
</gene>
<organism evidence="3 4">
    <name type="scientific">Lutibacter agarilyticus</name>
    <dbReference type="NCBI Taxonomy" id="1109740"/>
    <lineage>
        <taxon>Bacteria</taxon>
        <taxon>Pseudomonadati</taxon>
        <taxon>Bacteroidota</taxon>
        <taxon>Flavobacteriia</taxon>
        <taxon>Flavobacteriales</taxon>
        <taxon>Flavobacteriaceae</taxon>
        <taxon>Lutibacter</taxon>
    </lineage>
</organism>
<dbReference type="AlphaFoldDB" id="A0A238XD18"/>
<dbReference type="OrthoDB" id="9779910at2"/>
<dbReference type="PANTHER" id="PTHR47505:SF1">
    <property type="entry name" value="DNA UTILIZATION PROTEIN YHGH"/>
    <property type="match status" value="1"/>
</dbReference>
<dbReference type="InterPro" id="IPR029057">
    <property type="entry name" value="PRTase-like"/>
</dbReference>
<name>A0A238XD18_9FLAO</name>
<dbReference type="CDD" id="cd06223">
    <property type="entry name" value="PRTases_typeI"/>
    <property type="match status" value="1"/>
</dbReference>
<feature type="domain" description="Phosphoribosyltransferase" evidence="2">
    <location>
        <begin position="136"/>
        <end position="225"/>
    </location>
</feature>
<evidence type="ECO:0000313" key="4">
    <source>
        <dbReference type="Proteomes" id="UP000198384"/>
    </source>
</evidence>
<comment type="similarity">
    <text evidence="1">Belongs to the ComF/GntX family.</text>
</comment>
<dbReference type="Gene3D" id="3.40.50.2020">
    <property type="match status" value="1"/>
</dbReference>
<dbReference type="SUPFAM" id="SSF53271">
    <property type="entry name" value="PRTase-like"/>
    <property type="match status" value="1"/>
</dbReference>
<evidence type="ECO:0000313" key="3">
    <source>
        <dbReference type="EMBL" id="SNR56468.1"/>
    </source>
</evidence>
<dbReference type="PANTHER" id="PTHR47505">
    <property type="entry name" value="DNA UTILIZATION PROTEIN YHGH"/>
    <property type="match status" value="1"/>
</dbReference>
<dbReference type="RefSeq" id="WP_089381693.1">
    <property type="nucleotide sequence ID" value="NZ_FZNT01000005.1"/>
</dbReference>
<dbReference type="EMBL" id="FZNT01000005">
    <property type="protein sequence ID" value="SNR56468.1"/>
    <property type="molecule type" value="Genomic_DNA"/>
</dbReference>
<reference evidence="3 4" key="1">
    <citation type="submission" date="2017-06" db="EMBL/GenBank/DDBJ databases">
        <authorList>
            <person name="Kim H.J."/>
            <person name="Triplett B.A."/>
        </authorList>
    </citation>
    <scope>NUCLEOTIDE SEQUENCE [LARGE SCALE GENOMIC DNA]</scope>
    <source>
        <strain evidence="3 4">DSM 29150</strain>
    </source>
</reference>
<dbReference type="InterPro" id="IPR000836">
    <property type="entry name" value="PRTase_dom"/>
</dbReference>